<keyword evidence="6" id="KW-0411">Iron-sulfur</keyword>
<dbReference type="Proteomes" id="UP000570823">
    <property type="component" value="Unassembled WGS sequence"/>
</dbReference>
<evidence type="ECO:0000256" key="2">
    <source>
        <dbReference type="ARBA" id="ARBA00022485"/>
    </source>
</evidence>
<dbReference type="PANTHER" id="PTHR43306">
    <property type="entry name" value="7,8-DIHYDRO-6-HYDROXYMETHYLPTERIN DIMETHYLTRANSFERASE"/>
    <property type="match status" value="1"/>
</dbReference>
<dbReference type="InterPro" id="IPR056488">
    <property type="entry name" value="Zn_ribbon_HMPTM"/>
</dbReference>
<proteinExistence type="predicted"/>
<dbReference type="Gene3D" id="3.20.20.70">
    <property type="entry name" value="Aldolase class I"/>
    <property type="match status" value="1"/>
</dbReference>
<dbReference type="EMBL" id="JABXWR010000001">
    <property type="protein sequence ID" value="NVO66117.1"/>
    <property type="molecule type" value="Genomic_DNA"/>
</dbReference>
<dbReference type="SFLD" id="SFLDS00029">
    <property type="entry name" value="Radical_SAM"/>
    <property type="match status" value="1"/>
</dbReference>
<dbReference type="InterPro" id="IPR034474">
    <property type="entry name" value="Methyltransferase_Class_D"/>
</dbReference>
<evidence type="ECO:0000313" key="8">
    <source>
        <dbReference type="EMBL" id="NVO66117.1"/>
    </source>
</evidence>
<dbReference type="Pfam" id="PF23545">
    <property type="entry name" value="Zn_ribbon_HMPTM"/>
    <property type="match status" value="1"/>
</dbReference>
<evidence type="ECO:0000313" key="9">
    <source>
        <dbReference type="Proteomes" id="UP000570823"/>
    </source>
</evidence>
<keyword evidence="4" id="KW-0479">Metal-binding</keyword>
<evidence type="ECO:0000256" key="3">
    <source>
        <dbReference type="ARBA" id="ARBA00022691"/>
    </source>
</evidence>
<dbReference type="InterPro" id="IPR058240">
    <property type="entry name" value="rSAM_sf"/>
</dbReference>
<accession>A0A7K4HM32</accession>
<dbReference type="InterPro" id="IPR006638">
    <property type="entry name" value="Elp3/MiaA/NifB-like_rSAM"/>
</dbReference>
<dbReference type="GO" id="GO:0032324">
    <property type="term" value="P:molybdopterin cofactor biosynthetic process"/>
    <property type="evidence" value="ECO:0007669"/>
    <property type="project" value="UniProtKB-ARBA"/>
</dbReference>
<comment type="caution">
    <text evidence="8">The sequence shown here is derived from an EMBL/GenBank/DDBJ whole genome shotgun (WGS) entry which is preliminary data.</text>
</comment>
<reference evidence="8 9" key="1">
    <citation type="submission" date="2020-06" db="EMBL/GenBank/DDBJ databases">
        <title>Methanofollis fontis sp. nov., a methanogen isolated from marine sediments near a cold seep at Four-Way Closure Ridge offshore southwestern Taiwan.</title>
        <authorList>
            <person name="Chen S.-C."/>
            <person name="Teng N.-H."/>
            <person name="Lin Y.-S."/>
            <person name="Lai M.-C."/>
            <person name="Chen H.-H."/>
            <person name="Wang C.-C."/>
        </authorList>
    </citation>
    <scope>NUCLEOTIDE SEQUENCE [LARGE SCALE GENOMIC DNA]</scope>
    <source>
        <strain evidence="8 9">DSM 2702</strain>
    </source>
</reference>
<dbReference type="OrthoDB" id="49555at2157"/>
<evidence type="ECO:0000256" key="1">
    <source>
        <dbReference type="ARBA" id="ARBA00001966"/>
    </source>
</evidence>
<dbReference type="NCBIfam" id="NF045702">
    <property type="entry name" value="rSAM_GDGT_ether"/>
    <property type="match status" value="1"/>
</dbReference>
<dbReference type="SFLD" id="SFLDG01067">
    <property type="entry name" value="SPASM/twitch_domain_containing"/>
    <property type="match status" value="1"/>
</dbReference>
<keyword evidence="5" id="KW-0408">Iron</keyword>
<dbReference type="SMART" id="SM00729">
    <property type="entry name" value="Elp3"/>
    <property type="match status" value="1"/>
</dbReference>
<dbReference type="GO" id="GO:0046872">
    <property type="term" value="F:metal ion binding"/>
    <property type="evidence" value="ECO:0007669"/>
    <property type="project" value="UniProtKB-KW"/>
</dbReference>
<dbReference type="InterPro" id="IPR007197">
    <property type="entry name" value="rSAM"/>
</dbReference>
<feature type="domain" description="Radical SAM core" evidence="7">
    <location>
        <begin position="87"/>
        <end position="304"/>
    </location>
</feature>
<dbReference type="PROSITE" id="PS51918">
    <property type="entry name" value="RADICAL_SAM"/>
    <property type="match status" value="1"/>
</dbReference>
<dbReference type="GO" id="GO:0051539">
    <property type="term" value="F:4 iron, 4 sulfur cluster binding"/>
    <property type="evidence" value="ECO:0007669"/>
    <property type="project" value="UniProtKB-KW"/>
</dbReference>
<organism evidence="8 9">
    <name type="scientific">Methanofollis tationis</name>
    <dbReference type="NCBI Taxonomy" id="81417"/>
    <lineage>
        <taxon>Archaea</taxon>
        <taxon>Methanobacteriati</taxon>
        <taxon>Methanobacteriota</taxon>
        <taxon>Stenosarchaea group</taxon>
        <taxon>Methanomicrobia</taxon>
        <taxon>Methanomicrobiales</taxon>
        <taxon>Methanomicrobiaceae</taxon>
        <taxon>Methanofollis</taxon>
    </lineage>
</organism>
<gene>
    <name evidence="8" type="ORF">HWN36_02030</name>
</gene>
<dbReference type="Pfam" id="PF04055">
    <property type="entry name" value="Radical_SAM"/>
    <property type="match status" value="1"/>
</dbReference>
<dbReference type="InterPro" id="IPR034471">
    <property type="entry name" value="GDGT/MA_synthase"/>
</dbReference>
<sequence>MLLKKTRGLCPICRKVLDAEIFEEDGKVWIRRTCPEHGEAKNLYWSDAEMYRRFDAFERIGTGVANPQRDATTDACPTACGLCSNHRSGTLLANIDLTNRCNLNCSFCFANARACGFVYEPSFDQIVEMMAMLRNEKPVPPPAVQFSGGEPTMRDDLVEIIKKAKELGFSQVQVATNGIKIAKDPQYVQKLKDAGLSTIYLHFDGVTEETNPILQTSQKVVEYCEKTGMGVVLVPTVINGQNDHEVGAILKYAAEHIKVVRGVNFQPVSFTGAASEENLKQERVTIPDLADRIEEQTGGIIKKEYFYPVPCVMPISDLVEAYTGKPVVRFTTHQHCGAATYVFVTEKGLVPINEMVDVDGFFDAIGKMTETMKNGGTINKYRALLEGVKDMGLSAAKGDHANGSQFYKLLGKTLISQNFDALRDFHWNALFIGTMHFMDNYNYDLSRVQRCCIHYATPDGRIIPFCTYNSGPVYREQVWKKFARDRVQKE</sequence>
<dbReference type="AlphaFoldDB" id="A0A7K4HM32"/>
<comment type="cofactor">
    <cofactor evidence="1">
        <name>[4Fe-4S] cluster</name>
        <dbReference type="ChEBI" id="CHEBI:49883"/>
    </cofactor>
</comment>
<dbReference type="CDD" id="cd01335">
    <property type="entry name" value="Radical_SAM"/>
    <property type="match status" value="1"/>
</dbReference>
<dbReference type="SFLD" id="SFLDG01100">
    <property type="entry name" value="methyltransferase_(Class_D)"/>
    <property type="match status" value="1"/>
</dbReference>
<evidence type="ECO:0000256" key="4">
    <source>
        <dbReference type="ARBA" id="ARBA00022723"/>
    </source>
</evidence>
<evidence type="ECO:0000259" key="7">
    <source>
        <dbReference type="PROSITE" id="PS51918"/>
    </source>
</evidence>
<dbReference type="GO" id="GO:0008168">
    <property type="term" value="F:methyltransferase activity"/>
    <property type="evidence" value="ECO:0007669"/>
    <property type="project" value="InterPro"/>
</dbReference>
<dbReference type="RefSeq" id="WP_176787777.1">
    <property type="nucleotide sequence ID" value="NZ_JABXWR010000001.1"/>
</dbReference>
<dbReference type="InterPro" id="IPR000385">
    <property type="entry name" value="MoaA_NifB_PqqE_Fe-S-bd_CS"/>
</dbReference>
<dbReference type="SUPFAM" id="SSF102114">
    <property type="entry name" value="Radical SAM enzymes"/>
    <property type="match status" value="1"/>
</dbReference>
<keyword evidence="3" id="KW-0949">S-adenosyl-L-methionine</keyword>
<dbReference type="PROSITE" id="PS01305">
    <property type="entry name" value="MOAA_NIFB_PQQE"/>
    <property type="match status" value="1"/>
</dbReference>
<keyword evidence="2" id="KW-0004">4Fe-4S</keyword>
<dbReference type="InterPro" id="IPR013785">
    <property type="entry name" value="Aldolase_TIM"/>
</dbReference>
<dbReference type="SFLD" id="SFLDF00385">
    <property type="entry name" value="7_8-dihydro-6-hydroxymethylpte"/>
    <property type="match status" value="1"/>
</dbReference>
<name>A0A7K4HM32_9EURY</name>
<dbReference type="PANTHER" id="PTHR43306:SF1">
    <property type="entry name" value="7,8-DIHYDRO-6-HYDROXYMETHYLPTERIN DIMETHYLTRANSFERASE"/>
    <property type="match status" value="1"/>
</dbReference>
<evidence type="ECO:0000256" key="6">
    <source>
        <dbReference type="ARBA" id="ARBA00023014"/>
    </source>
</evidence>
<evidence type="ECO:0000256" key="5">
    <source>
        <dbReference type="ARBA" id="ARBA00023004"/>
    </source>
</evidence>
<keyword evidence="9" id="KW-1185">Reference proteome</keyword>
<protein>
    <submittedName>
        <fullName evidence="8">Radical SAM protein</fullName>
    </submittedName>
</protein>